<dbReference type="AlphaFoldDB" id="A0A382V5D3"/>
<evidence type="ECO:0000313" key="1">
    <source>
        <dbReference type="EMBL" id="SVD41647.1"/>
    </source>
</evidence>
<dbReference type="PROSITE" id="PS51257">
    <property type="entry name" value="PROKAR_LIPOPROTEIN"/>
    <property type="match status" value="1"/>
</dbReference>
<proteinExistence type="predicted"/>
<dbReference type="EMBL" id="UINC01149275">
    <property type="protein sequence ID" value="SVD41647.1"/>
    <property type="molecule type" value="Genomic_DNA"/>
</dbReference>
<accession>A0A382V5D3</accession>
<name>A0A382V5D3_9ZZZZ</name>
<protein>
    <recommendedName>
        <fullName evidence="2">Lipoprotein</fullName>
    </recommendedName>
</protein>
<gene>
    <name evidence="1" type="ORF">METZ01_LOCUS394501</name>
</gene>
<organism evidence="1">
    <name type="scientific">marine metagenome</name>
    <dbReference type="NCBI Taxonomy" id="408172"/>
    <lineage>
        <taxon>unclassified sequences</taxon>
        <taxon>metagenomes</taxon>
        <taxon>ecological metagenomes</taxon>
    </lineage>
</organism>
<sequence>MKHILITTIVAVLLVGCGSERKHSGLYTLEIDGRSLSVELKSDNSFIGTPSGQEDDRGIGTWKEAGDLLICEGKAEKSSKKITLKINKNTLKLIALTVDEIDRLPSVPEGEEGHFFEKSTSANNSDPESVIENSISLNIQNDSSLLKAPIKEIVSDSNIISKFWFAYPYQPEPGYRLWENIDEGIWAETYPSGFQSFFKEISRINVDEQDGFYAMKVSGDSEKTQTDDGNFRVFIPDFIDAETFLYMSRKSGDNWQ</sequence>
<evidence type="ECO:0008006" key="2">
    <source>
        <dbReference type="Google" id="ProtNLM"/>
    </source>
</evidence>
<feature type="non-terminal residue" evidence="1">
    <location>
        <position position="256"/>
    </location>
</feature>
<reference evidence="1" key="1">
    <citation type="submission" date="2018-05" db="EMBL/GenBank/DDBJ databases">
        <authorList>
            <person name="Lanie J.A."/>
            <person name="Ng W.-L."/>
            <person name="Kazmierczak K.M."/>
            <person name="Andrzejewski T.M."/>
            <person name="Davidsen T.M."/>
            <person name="Wayne K.J."/>
            <person name="Tettelin H."/>
            <person name="Glass J.I."/>
            <person name="Rusch D."/>
            <person name="Podicherti R."/>
            <person name="Tsui H.-C.T."/>
            <person name="Winkler M.E."/>
        </authorList>
    </citation>
    <scope>NUCLEOTIDE SEQUENCE</scope>
</reference>